<gene>
    <name evidence="7" type="ORF">CJD_A0567</name>
</gene>
<organism evidence="7 8">
    <name type="scientific">Clostridium perfringens D str. JGS1721</name>
    <dbReference type="NCBI Taxonomy" id="488537"/>
    <lineage>
        <taxon>Bacteria</taxon>
        <taxon>Bacillati</taxon>
        <taxon>Bacillota</taxon>
        <taxon>Clostridia</taxon>
        <taxon>Eubacteriales</taxon>
        <taxon>Clostridiaceae</taxon>
        <taxon>Clostridium</taxon>
    </lineage>
</organism>
<keyword evidence="3 5" id="KW-0732">Signal</keyword>
<dbReference type="InterPro" id="IPR025875">
    <property type="entry name" value="Leu-rich_rpt_4"/>
</dbReference>
<dbReference type="InterPro" id="IPR050836">
    <property type="entry name" value="SDS22/Internalin_LRR"/>
</dbReference>
<evidence type="ECO:0000256" key="5">
    <source>
        <dbReference type="SAM" id="SignalP"/>
    </source>
</evidence>
<dbReference type="InterPro" id="IPR014755">
    <property type="entry name" value="Cu-Rt/internalin_Ig-like"/>
</dbReference>
<dbReference type="PROSITE" id="PS51723">
    <property type="entry name" value="PEPTIDASE_M60"/>
    <property type="match status" value="1"/>
</dbReference>
<dbReference type="InterPro" id="IPR001611">
    <property type="entry name" value="Leu-rich_rpt"/>
</dbReference>
<comment type="caution">
    <text evidence="7">The sequence shown here is derived from an EMBL/GenBank/DDBJ whole genome shotgun (WGS) entry which is preliminary data.</text>
</comment>
<dbReference type="PANTHER" id="PTHR46652">
    <property type="entry name" value="LEUCINE-RICH REPEAT AND IQ DOMAIN-CONTAINING PROTEIN 1-RELATED"/>
    <property type="match status" value="1"/>
</dbReference>
<evidence type="ECO:0000256" key="4">
    <source>
        <dbReference type="ARBA" id="ARBA00022737"/>
    </source>
</evidence>
<reference evidence="7 8" key="1">
    <citation type="submission" date="2008-03" db="EMBL/GenBank/DDBJ databases">
        <authorList>
            <person name="Paulsen I."/>
            <person name="Sebastian Y."/>
        </authorList>
    </citation>
    <scope>NUCLEOTIDE SEQUENCE [LARGE SCALE GENOMIC DNA]</scope>
    <source>
        <strain evidence="8">D str. JGS1721</strain>
    </source>
</reference>
<name>B1V638_CLOPF</name>
<dbReference type="Pfam" id="PF03272">
    <property type="entry name" value="Mucin_bdg"/>
    <property type="match status" value="1"/>
</dbReference>
<dbReference type="InterPro" id="IPR032675">
    <property type="entry name" value="LRR_dom_sf"/>
</dbReference>
<dbReference type="EMBL" id="ABOO01000040">
    <property type="protein sequence ID" value="EDT70726.1"/>
    <property type="molecule type" value="Genomic_DNA"/>
</dbReference>
<sequence>MKKLKLQAIFLSSALLVNTSAVSMKTFAKELSEKSNYNTPIEFNDSIGVSQRLKIDTYEDFSNMTTIGLNRGNYHGREPLGFILPANVEFQIRQVNTNLNKNLTLDLFNDDSNTENSITIPKNGEWVTVSSASLSAPFIRKTSGEQVPEVEFILRGEVDKLPIYRTGMNESEFFKEWDNLDSNFAFIENDRVQMLIPKVDKKSLRNMNDFSSIDELFKFYDEMFNTYDRLLGLEKNSENPLHNNVDTQYFIKADKHGAGAAYYSSNYTAQNSDSMSAYLEKGWLPLHEVGHGYEYDIKNKGLYLVDVFNNILAHTYQSTYLKNDEGWLFNGDRLGRDKSMKNVRENGSYDSANYQDKLGMFIYLLDFIGEEKFAEFNRLYREKNNSGELRNKNAITILNELLSEVTGYNFKEYFNSYKLIDSNNLFNNEKYSKYKNVFILGDIVTDETIAKKIKDEYGLKSMYSLISTEDMLKSNVNIENGNINITLPQNVVNSNKIIQLKDGNNILKEVSIKNNIAIQLTNVKPGRYTLTIIDNENTFDNYTEVKTIDVKSGNNTVNIESLDNLSSIQNILDQKIVFKGLGNKVFAELDVNLSDNTVKLKTNSGSPHSYYSSEYARIEILNENNSVIFSKSYIGDKNENYSEEVVNMKPGYKIKIYHDEPNGGNGRLRILDSNYQELNYALQKNNNFIITENGLDNGTINLNENFEKLVEIYAQNLKNSLGDKLFNYDFYTNHRVLLKNLINKLPSEKKEEFINKYGDIIYNKNNIVYIPDINLKEELNKNLNQDLSSEITKEQLNSITGELNLNNKNISDLTGIENCTKITNLQLQNNKLTNLLPLQNMTNLNELNLNKNHIKDISYLSSLNNLQKLSLDTNSINDISPLKTLTNLSDIHLNNQSIQGGIENSQGNTVKIQNLIKDVNGEYIIPYKSDQYTYDSEENKIIFNNINKTEQKSYSFNQSTTIGNATSAFSGTVTQNIVYDEIASIPDENLKAALNEKLGSDRRANQDIYVSELNSLTGELNLINKNITNLTGLENCIGISKLKLARNQITNITPLTNLTNLTFLSLDNNQISDISALSNLNNLTELYLGWRDDSNLNKSNNITDISPLANLTKLMYLDITSNSVSTLDSLSNLTKLEELSAQNNEINDISSLTNLTNLKKLRLAYNKIVDISPLKTLDNTITYYTLNPQNPILDTLNFSGTSLTITNPLKDLDGNPVEPTNISNSGVYSPDNNTITFENLLEGNTNISFGFSKQTSLGSDTANFSGTVTQPINKETTNVNAYNVYFNDKDNSLYINASFEGIDNEATEEFTKVAKLVDSQEQEVEGAVITTQNFKNDSTHRKFQLRLTKEIQDKLANGTYNIEVSAEINGKQHKALLSSTKEYNVGRDTIFVKCPQNGVLTIEKAEVQRAKANINIKSTYFNSKSNNFVLDGTFEGAYIVAEKQFAKTATIVDENGTPIEGIEPIRAGNIADNGKYAKFQLIVSRDALNKLANGTYKIKMNGIVNSITCEGFAKTSEELNVINTTACDGKILKALGAQNGEITLVKDDLSVKEANIDITNTYFNSKSNNFVLDGTFEGVDTTASKQFTKIATIVDANGTPVEGVDTIKAGNISDPGKFAKFQLIVSTDVMNKLKDGTYKIKMSGTIDSIPFEGFAKTKKTINIHNTNAVPGKDMKVSTLEDGTIQLTKADVKEVVGVSDVTVVQSNKNGYVIKGTFGAEDTVATAQFIKTAIIVDEQGKPVESIDPIKANNLKDDTFKSFQLLVPTDVLNKLQDGTYKIKMSGTIDGYNVETILKSTNGIKGVNKEMADKSFTVHAEQNQELNLTKNSK</sequence>
<feature type="domain" description="Peptidase M60" evidence="6">
    <location>
        <begin position="75"/>
        <end position="369"/>
    </location>
</feature>
<accession>B1V638</accession>
<evidence type="ECO:0000313" key="7">
    <source>
        <dbReference type="EMBL" id="EDT70726.1"/>
    </source>
</evidence>
<dbReference type="Gene3D" id="3.80.10.10">
    <property type="entry name" value="Ribonuclease Inhibitor"/>
    <property type="match status" value="3"/>
</dbReference>
<dbReference type="Pfam" id="PF13402">
    <property type="entry name" value="Peptidase_M60"/>
    <property type="match status" value="1"/>
</dbReference>
<dbReference type="SMART" id="SM00365">
    <property type="entry name" value="LRR_SD22"/>
    <property type="match status" value="8"/>
</dbReference>
<dbReference type="Gene3D" id="2.60.40.1220">
    <property type="match status" value="2"/>
</dbReference>
<evidence type="ECO:0000259" key="6">
    <source>
        <dbReference type="PROSITE" id="PS51723"/>
    </source>
</evidence>
<feature type="signal peptide" evidence="5">
    <location>
        <begin position="1"/>
        <end position="28"/>
    </location>
</feature>
<dbReference type="SUPFAM" id="SSF52058">
    <property type="entry name" value="L domain-like"/>
    <property type="match status" value="1"/>
</dbReference>
<dbReference type="Pfam" id="PF12799">
    <property type="entry name" value="LRR_4"/>
    <property type="match status" value="1"/>
</dbReference>
<evidence type="ECO:0000256" key="3">
    <source>
        <dbReference type="ARBA" id="ARBA00022729"/>
    </source>
</evidence>
<dbReference type="SUPFAM" id="SSF81296">
    <property type="entry name" value="E set domains"/>
    <property type="match status" value="2"/>
</dbReference>
<keyword evidence="4" id="KW-0677">Repeat</keyword>
<dbReference type="SMART" id="SM00369">
    <property type="entry name" value="LRR_TYP"/>
    <property type="match status" value="6"/>
</dbReference>
<dbReference type="Pfam" id="PF08191">
    <property type="entry name" value="LRR_adjacent"/>
    <property type="match status" value="2"/>
</dbReference>
<dbReference type="Gene3D" id="3.40.390.80">
    <property type="entry name" value="Peptidase M60, enhancin-like domain 2"/>
    <property type="match status" value="1"/>
</dbReference>
<proteinExistence type="inferred from homology"/>
<dbReference type="RefSeq" id="WP_003475865.1">
    <property type="nucleotide sequence ID" value="NZ_ABOO01000040.1"/>
</dbReference>
<dbReference type="PROSITE" id="PS51450">
    <property type="entry name" value="LRR"/>
    <property type="match status" value="8"/>
</dbReference>
<dbReference type="Gene3D" id="1.10.390.30">
    <property type="entry name" value="Peptidase M60, enhancin-like domain 3"/>
    <property type="match status" value="1"/>
</dbReference>
<protein>
    <submittedName>
        <fullName evidence="7">LRR adjacent family</fullName>
    </submittedName>
</protein>
<feature type="chain" id="PRO_5002771178" evidence="5">
    <location>
        <begin position="29"/>
        <end position="1829"/>
    </location>
</feature>
<dbReference type="InterPro" id="IPR031161">
    <property type="entry name" value="Peptidase_M60_dom"/>
</dbReference>
<dbReference type="InterPro" id="IPR003591">
    <property type="entry name" value="Leu-rich_rpt_typical-subtyp"/>
</dbReference>
<comment type="similarity">
    <text evidence="1">Belongs to the internalin family.</text>
</comment>
<evidence type="ECO:0000256" key="2">
    <source>
        <dbReference type="ARBA" id="ARBA00022614"/>
    </source>
</evidence>
<evidence type="ECO:0000313" key="8">
    <source>
        <dbReference type="Proteomes" id="UP000003188"/>
    </source>
</evidence>
<dbReference type="Proteomes" id="UP000003188">
    <property type="component" value="Unassembled WGS sequence"/>
</dbReference>
<evidence type="ECO:0000256" key="1">
    <source>
        <dbReference type="ARBA" id="ARBA00009432"/>
    </source>
</evidence>
<dbReference type="InterPro" id="IPR042279">
    <property type="entry name" value="Pep_M60_3"/>
</dbReference>
<dbReference type="InterPro" id="IPR004954">
    <property type="entry name" value="Mucin-bd"/>
</dbReference>
<dbReference type="PANTHER" id="PTHR46652:SF3">
    <property type="entry name" value="LEUCINE-RICH REPEAT-CONTAINING PROTEIN 9"/>
    <property type="match status" value="1"/>
</dbReference>
<dbReference type="InterPro" id="IPR012569">
    <property type="entry name" value="Inl_IR"/>
</dbReference>
<keyword evidence="2" id="KW-0433">Leucine-rich repeat</keyword>
<dbReference type="SMART" id="SM01276">
    <property type="entry name" value="M60-like"/>
    <property type="match status" value="1"/>
</dbReference>
<dbReference type="InterPro" id="IPR014756">
    <property type="entry name" value="Ig_E-set"/>
</dbReference>